<dbReference type="OrthoDB" id="5422155at2"/>
<accession>G7UVH9</accession>
<dbReference type="RefSeq" id="WP_014161813.1">
    <property type="nucleotide sequence ID" value="NC_016147.2"/>
</dbReference>
<gene>
    <name evidence="1" type="ordered locus">DSC_14980</name>
</gene>
<evidence type="ECO:0000313" key="1">
    <source>
        <dbReference type="EMBL" id="AER57640.1"/>
    </source>
</evidence>
<dbReference type="HOGENOM" id="CLU_191962_3_0_6"/>
<dbReference type="AlphaFoldDB" id="G7UVH9"/>
<evidence type="ECO:0000313" key="2">
    <source>
        <dbReference type="Proteomes" id="UP000005870"/>
    </source>
</evidence>
<organism evidence="1 2">
    <name type="scientific">Pseudoxanthomonas spadix (strain BD-a59)</name>
    <dbReference type="NCBI Taxonomy" id="1045855"/>
    <lineage>
        <taxon>Bacteria</taxon>
        <taxon>Pseudomonadati</taxon>
        <taxon>Pseudomonadota</taxon>
        <taxon>Gammaproteobacteria</taxon>
        <taxon>Lysobacterales</taxon>
        <taxon>Lysobacteraceae</taxon>
        <taxon>Pseudoxanthomonas</taxon>
    </lineage>
</organism>
<sequence>MTTLSQQVHQIAEQLPPEATWDEVRYQVELRASIERGLADVKAGRVVPVEELLAEFGMLE</sequence>
<dbReference type="STRING" id="1045855.DSC_14980"/>
<dbReference type="Proteomes" id="UP000005870">
    <property type="component" value="Chromosome"/>
</dbReference>
<dbReference type="KEGG" id="psd:DSC_14980"/>
<reference evidence="1 2" key="1">
    <citation type="journal article" date="2012" name="J. Bacteriol.">
        <title>Complete Genome Sequence of the BTEX-Degrading Bacterium Pseudoxanthomonas spadix BD-a59.</title>
        <authorList>
            <person name="Lee S.H."/>
            <person name="Jin H.M."/>
            <person name="Lee H.J."/>
            <person name="Kim J.M."/>
            <person name="Jeon C.O."/>
        </authorList>
    </citation>
    <scope>NUCLEOTIDE SEQUENCE [LARGE SCALE GENOMIC DNA]</scope>
    <source>
        <strain evidence="1 2">BD-a59</strain>
    </source>
</reference>
<dbReference type="eggNOG" id="ENOG5033DRP">
    <property type="taxonomic scope" value="Bacteria"/>
</dbReference>
<dbReference type="EMBL" id="CP003093">
    <property type="protein sequence ID" value="AER57640.1"/>
    <property type="molecule type" value="Genomic_DNA"/>
</dbReference>
<keyword evidence="2" id="KW-1185">Reference proteome</keyword>
<protein>
    <submittedName>
        <fullName evidence="1">Uncharacterized protein</fullName>
    </submittedName>
</protein>
<name>G7UVH9_PSEUP</name>
<proteinExistence type="predicted"/>